<keyword evidence="7 9" id="KW-1015">Disulfide bond</keyword>
<dbReference type="FunFam" id="3.10.250.10:FF:000005">
    <property type="entry name" value="Neurotrypsin isoform A"/>
    <property type="match status" value="1"/>
</dbReference>
<dbReference type="PROSITE" id="PS00420">
    <property type="entry name" value="SRCR_1"/>
    <property type="match status" value="1"/>
</dbReference>
<keyword evidence="2" id="KW-0812">Transmembrane</keyword>
<keyword evidence="4" id="KW-0677">Repeat</keyword>
<dbReference type="GeneID" id="115924314"/>
<organism evidence="11 12">
    <name type="scientific">Strongylocentrotus purpuratus</name>
    <name type="common">Purple sea urchin</name>
    <dbReference type="NCBI Taxonomy" id="7668"/>
    <lineage>
        <taxon>Eukaryota</taxon>
        <taxon>Metazoa</taxon>
        <taxon>Echinodermata</taxon>
        <taxon>Eleutherozoa</taxon>
        <taxon>Echinozoa</taxon>
        <taxon>Echinoidea</taxon>
        <taxon>Euechinoidea</taxon>
        <taxon>Echinacea</taxon>
        <taxon>Camarodonta</taxon>
        <taxon>Echinidea</taxon>
        <taxon>Strongylocentrotidae</taxon>
        <taxon>Strongylocentrotus</taxon>
    </lineage>
</organism>
<keyword evidence="12" id="KW-1185">Reference proteome</keyword>
<proteinExistence type="predicted"/>
<feature type="domain" description="SRCR" evidence="10">
    <location>
        <begin position="122"/>
        <end position="193"/>
    </location>
</feature>
<dbReference type="RefSeq" id="XP_030842289.1">
    <property type="nucleotide sequence ID" value="XM_030986429.1"/>
</dbReference>
<feature type="disulfide bond" evidence="9">
    <location>
        <begin position="336"/>
        <end position="400"/>
    </location>
</feature>
<dbReference type="FunFam" id="3.10.250.10:FF:000016">
    <property type="entry name" value="Scavenger receptor cysteine-rich protein type 12"/>
    <property type="match status" value="1"/>
</dbReference>
<keyword evidence="8" id="KW-0325">Glycoprotein</keyword>
<dbReference type="EnsemblMetazoa" id="XM_030986429">
    <property type="protein sequence ID" value="XP_030842289"/>
    <property type="gene ID" value="LOC115924314"/>
</dbReference>
<feature type="domain" description="SRCR" evidence="10">
    <location>
        <begin position="201"/>
        <end position="302"/>
    </location>
</feature>
<evidence type="ECO:0000256" key="3">
    <source>
        <dbReference type="ARBA" id="ARBA00022729"/>
    </source>
</evidence>
<evidence type="ECO:0000256" key="2">
    <source>
        <dbReference type="ARBA" id="ARBA00022692"/>
    </source>
</evidence>
<evidence type="ECO:0000256" key="8">
    <source>
        <dbReference type="ARBA" id="ARBA00023180"/>
    </source>
</evidence>
<dbReference type="FunFam" id="3.10.250.10:FF:000032">
    <property type="entry name" value="Si:dkey-14d8.20"/>
    <property type="match status" value="1"/>
</dbReference>
<dbReference type="PANTHER" id="PTHR19331:SF465">
    <property type="entry name" value="EGG PEPTIDE SPERACT RECEPTOR"/>
    <property type="match status" value="1"/>
</dbReference>
<evidence type="ECO:0000256" key="7">
    <source>
        <dbReference type="ARBA" id="ARBA00023157"/>
    </source>
</evidence>
<dbReference type="Gene3D" id="3.10.250.10">
    <property type="entry name" value="SRCR-like domain"/>
    <property type="match status" value="4"/>
</dbReference>
<comment type="caution">
    <text evidence="9">Lacks conserved residue(s) required for the propagation of feature annotation.</text>
</comment>
<evidence type="ECO:0000313" key="11">
    <source>
        <dbReference type="EnsemblMetazoa" id="XP_030842289"/>
    </source>
</evidence>
<feature type="disulfide bond" evidence="9">
    <location>
        <begin position="269"/>
        <end position="279"/>
    </location>
</feature>
<feature type="disulfide bond" evidence="9">
    <location>
        <begin position="86"/>
        <end position="96"/>
    </location>
</feature>
<protein>
    <recommendedName>
        <fullName evidence="10">SRCR domain-containing protein</fullName>
    </recommendedName>
</protein>
<accession>A0A7M7NVH0</accession>
<evidence type="ECO:0000313" key="12">
    <source>
        <dbReference type="Proteomes" id="UP000007110"/>
    </source>
</evidence>
<dbReference type="InParanoid" id="A0A7M7NVH0"/>
<dbReference type="PROSITE" id="PS50287">
    <property type="entry name" value="SRCR_2"/>
    <property type="match status" value="4"/>
</dbReference>
<feature type="disulfide bond" evidence="9">
    <location>
        <begin position="240"/>
        <end position="301"/>
    </location>
</feature>
<feature type="disulfide bond" evidence="9">
    <location>
        <begin position="160"/>
        <end position="170"/>
    </location>
</feature>
<dbReference type="PRINTS" id="PR00258">
    <property type="entry name" value="SPERACTRCPTR"/>
</dbReference>
<name>A0A7M7NVH0_STRPU</name>
<dbReference type="Proteomes" id="UP000007110">
    <property type="component" value="Unassembled WGS sequence"/>
</dbReference>
<feature type="disulfide bond" evidence="9">
    <location>
        <begin position="380"/>
        <end position="390"/>
    </location>
</feature>
<evidence type="ECO:0000256" key="4">
    <source>
        <dbReference type="ARBA" id="ARBA00022737"/>
    </source>
</evidence>
<keyword evidence="6" id="KW-0472">Membrane</keyword>
<sequence length="456" mass="49379">MCNFISEGDVRLVDGANAYEGRVEIFSGGRWGTVCGRLFDSTDGQVVCHQLGYGSVAFSWKPVSIMHGAYFGGNSEIPINLADARCVGVEDRLTMCDGSWGDEVLDCDHSLDVGLICSYGNDANVACHQLAFEFATLATRNSYYGGGNLDQIVMLSNVRCNGTEEHLLDCENDGWGVGDCGKTHLDDAGVKCANEIFEGTMRLEDRARENEGILEIYHGGNWGTICNDDSFSDIEALVACRHLGYDMVTGFATSITPGSGVIQLDAVSCYGYELTLGNCAHGEWGNPSSSCTYDTDVWLRCGNKLAEHGAVRLVDGFTSSQGRVEYYDDGQWSTICDTVGDLRKATVVCRQLGYLTASEAFDGSYFGSGSSDQPIDAVSCHGYEAAFEDCDHRVFGPENCEYHQNDAGVICTDQGPSSSREYVTVTACDPRLIPSGGRTLHKPRASLIKRVCPRLT</sequence>
<dbReference type="InterPro" id="IPR036772">
    <property type="entry name" value="SRCR-like_dom_sf"/>
</dbReference>
<dbReference type="OrthoDB" id="536948at2759"/>
<evidence type="ECO:0000256" key="5">
    <source>
        <dbReference type="ARBA" id="ARBA00022989"/>
    </source>
</evidence>
<dbReference type="Pfam" id="PF00530">
    <property type="entry name" value="SRCR"/>
    <property type="match status" value="4"/>
</dbReference>
<dbReference type="SMART" id="SM00202">
    <property type="entry name" value="SR"/>
    <property type="match status" value="4"/>
</dbReference>
<reference evidence="11" key="2">
    <citation type="submission" date="2021-01" db="UniProtKB">
        <authorList>
            <consortium name="EnsemblMetazoa"/>
        </authorList>
    </citation>
    <scope>IDENTIFICATION</scope>
</reference>
<reference evidence="12" key="1">
    <citation type="submission" date="2015-02" db="EMBL/GenBank/DDBJ databases">
        <title>Genome sequencing for Strongylocentrotus purpuratus.</title>
        <authorList>
            <person name="Murali S."/>
            <person name="Liu Y."/>
            <person name="Vee V."/>
            <person name="English A."/>
            <person name="Wang M."/>
            <person name="Skinner E."/>
            <person name="Han Y."/>
            <person name="Muzny D.M."/>
            <person name="Worley K.C."/>
            <person name="Gibbs R.A."/>
        </authorList>
    </citation>
    <scope>NUCLEOTIDE SEQUENCE</scope>
</reference>
<evidence type="ECO:0000256" key="9">
    <source>
        <dbReference type="PROSITE-ProRule" id="PRU00196"/>
    </source>
</evidence>
<evidence type="ECO:0000256" key="1">
    <source>
        <dbReference type="ARBA" id="ARBA00004167"/>
    </source>
</evidence>
<keyword evidence="5" id="KW-1133">Transmembrane helix</keyword>
<keyword evidence="3" id="KW-0732">Signal</keyword>
<dbReference type="InterPro" id="IPR001190">
    <property type="entry name" value="SRCR"/>
</dbReference>
<dbReference type="SUPFAM" id="SSF56487">
    <property type="entry name" value="SRCR-like"/>
    <property type="match status" value="4"/>
</dbReference>
<comment type="subcellular location">
    <subcellularLocation>
        <location evidence="1">Membrane</location>
        <topology evidence="1">Single-pass membrane protein</topology>
    </subcellularLocation>
</comment>
<evidence type="ECO:0000259" key="10">
    <source>
        <dbReference type="PROSITE" id="PS50287"/>
    </source>
</evidence>
<feature type="domain" description="SRCR" evidence="10">
    <location>
        <begin position="311"/>
        <end position="412"/>
    </location>
</feature>
<dbReference type="AlphaFoldDB" id="A0A7M7NVH0"/>
<evidence type="ECO:0000256" key="6">
    <source>
        <dbReference type="ARBA" id="ARBA00023136"/>
    </source>
</evidence>
<feature type="domain" description="SRCR" evidence="10">
    <location>
        <begin position="10"/>
        <end position="118"/>
    </location>
</feature>
<dbReference type="GO" id="GO:0016020">
    <property type="term" value="C:membrane"/>
    <property type="evidence" value="ECO:0007669"/>
    <property type="project" value="UniProtKB-SubCell"/>
</dbReference>
<dbReference type="KEGG" id="spu:115924314"/>
<dbReference type="PANTHER" id="PTHR19331">
    <property type="entry name" value="SCAVENGER RECEPTOR DOMAIN-CONTAINING"/>
    <property type="match status" value="1"/>
</dbReference>